<dbReference type="GO" id="GO:0032039">
    <property type="term" value="C:integrator complex"/>
    <property type="evidence" value="ECO:0007669"/>
    <property type="project" value="InterPro"/>
</dbReference>
<evidence type="ECO:0000313" key="4">
    <source>
        <dbReference type="Proteomes" id="UP000242146"/>
    </source>
</evidence>
<dbReference type="Gene3D" id="1.25.10.10">
    <property type="entry name" value="Leucine-rich Repeat Variant"/>
    <property type="match status" value="1"/>
</dbReference>
<dbReference type="SUPFAM" id="SSF48371">
    <property type="entry name" value="ARM repeat"/>
    <property type="match status" value="1"/>
</dbReference>
<comment type="caution">
    <text evidence="3">The sequence shown here is derived from an EMBL/GenBank/DDBJ whole genome shotgun (WGS) entry which is preliminary data.</text>
</comment>
<proteinExistence type="inferred from homology"/>
<evidence type="ECO:0000313" key="3">
    <source>
        <dbReference type="EMBL" id="ORX47193.1"/>
    </source>
</evidence>
<sequence length="285" mass="32129">MAPSDDDARLLEEGHKALLMLEAEFSKKATFPTDNYTIKVKALARFPNFLTAYPFAVIINATLLKLADWFCTSNNVVRMHIYKVLHALSPEQLKKAMSHDQVAKRLLPVCASNDPIARGLTLRTLGTLASIVSNDLDVQYAIISILRKTTDRFELEAVVWAADEVCGQAPDFLAPILDEISTKLRNTMETTNQENIDNLTLQQRSRLINILRHMHANPATAQKAKMVCIELLEYQHTSETITIAVLQILSIYASTAVLDHDEFVGFFKRWKNSSNDWTLTLLKTL</sequence>
<protein>
    <recommendedName>
        <fullName evidence="2">Integrator complex subunit 7 N-terminal domain-containing protein</fullName>
    </recommendedName>
</protein>
<feature type="domain" description="Integrator complex subunit 7 N-terminal" evidence="2">
    <location>
        <begin position="38"/>
        <end position="266"/>
    </location>
</feature>
<reference evidence="3 4" key="1">
    <citation type="submission" date="2016-07" db="EMBL/GenBank/DDBJ databases">
        <title>Pervasive Adenine N6-methylation of Active Genes in Fungi.</title>
        <authorList>
            <consortium name="DOE Joint Genome Institute"/>
            <person name="Mondo S.J."/>
            <person name="Dannebaum R.O."/>
            <person name="Kuo R.C."/>
            <person name="Labutti K."/>
            <person name="Haridas S."/>
            <person name="Kuo A."/>
            <person name="Salamov A."/>
            <person name="Ahrendt S.R."/>
            <person name="Lipzen A."/>
            <person name="Sullivan W."/>
            <person name="Andreopoulos W.B."/>
            <person name="Clum A."/>
            <person name="Lindquist E."/>
            <person name="Daum C."/>
            <person name="Ramamoorthy G.K."/>
            <person name="Gryganskyi A."/>
            <person name="Culley D."/>
            <person name="Magnuson J.K."/>
            <person name="James T.Y."/>
            <person name="O'Malley M.A."/>
            <person name="Stajich J.E."/>
            <person name="Spatafora J.W."/>
            <person name="Visel A."/>
            <person name="Grigoriev I.V."/>
        </authorList>
    </citation>
    <scope>NUCLEOTIDE SEQUENCE [LARGE SCALE GENOMIC DNA]</scope>
    <source>
        <strain evidence="3 4">NRRL 3301</strain>
    </source>
</reference>
<dbReference type="PANTHER" id="PTHR13322:SF2">
    <property type="entry name" value="INTEGRATOR COMPLEX SUBUNIT 7"/>
    <property type="match status" value="1"/>
</dbReference>
<dbReference type="InterPro" id="IPR016024">
    <property type="entry name" value="ARM-type_fold"/>
</dbReference>
<dbReference type="PANTHER" id="PTHR13322">
    <property type="entry name" value="C1ORF73 PROTEIN"/>
    <property type="match status" value="1"/>
</dbReference>
<accession>A0A1X2G7Q4</accession>
<dbReference type="OrthoDB" id="275783at2759"/>
<evidence type="ECO:0000256" key="1">
    <source>
        <dbReference type="ARBA" id="ARBA00008565"/>
    </source>
</evidence>
<dbReference type="InterPro" id="IPR011989">
    <property type="entry name" value="ARM-like"/>
</dbReference>
<gene>
    <name evidence="3" type="ORF">DM01DRAFT_1293138</name>
</gene>
<comment type="similarity">
    <text evidence="1">Belongs to the Integrator subunit 7 family.</text>
</comment>
<dbReference type="InterPro" id="IPR033060">
    <property type="entry name" value="INTS7"/>
</dbReference>
<dbReference type="EMBL" id="MCGT01000034">
    <property type="protein sequence ID" value="ORX47193.1"/>
    <property type="molecule type" value="Genomic_DNA"/>
</dbReference>
<dbReference type="GO" id="GO:0034472">
    <property type="term" value="P:snRNA 3'-end processing"/>
    <property type="evidence" value="ECO:0007669"/>
    <property type="project" value="TreeGrafter"/>
</dbReference>
<dbReference type="Pfam" id="PF24436">
    <property type="entry name" value="INTS7_N"/>
    <property type="match status" value="1"/>
</dbReference>
<evidence type="ECO:0000259" key="2">
    <source>
        <dbReference type="Pfam" id="PF24436"/>
    </source>
</evidence>
<keyword evidence="4" id="KW-1185">Reference proteome</keyword>
<dbReference type="STRING" id="101127.A0A1X2G7Q4"/>
<name>A0A1X2G7Q4_9FUNG</name>
<dbReference type="Proteomes" id="UP000242146">
    <property type="component" value="Unassembled WGS sequence"/>
</dbReference>
<dbReference type="InterPro" id="IPR056516">
    <property type="entry name" value="INTS7_N"/>
</dbReference>
<dbReference type="AlphaFoldDB" id="A0A1X2G7Q4"/>
<organism evidence="3 4">
    <name type="scientific">Hesseltinella vesiculosa</name>
    <dbReference type="NCBI Taxonomy" id="101127"/>
    <lineage>
        <taxon>Eukaryota</taxon>
        <taxon>Fungi</taxon>
        <taxon>Fungi incertae sedis</taxon>
        <taxon>Mucoromycota</taxon>
        <taxon>Mucoromycotina</taxon>
        <taxon>Mucoromycetes</taxon>
        <taxon>Mucorales</taxon>
        <taxon>Cunninghamellaceae</taxon>
        <taxon>Hesseltinella</taxon>
    </lineage>
</organism>